<organism evidence="2 3">
    <name type="scientific">Leeuwenhoekiella parthenopeia</name>
    <dbReference type="NCBI Taxonomy" id="2890320"/>
    <lineage>
        <taxon>Bacteria</taxon>
        <taxon>Pseudomonadati</taxon>
        <taxon>Bacteroidota</taxon>
        <taxon>Flavobacteriia</taxon>
        <taxon>Flavobacteriales</taxon>
        <taxon>Flavobacteriaceae</taxon>
        <taxon>Leeuwenhoekiella</taxon>
    </lineage>
</organism>
<gene>
    <name evidence="2" type="ORF">LLW17_05225</name>
</gene>
<proteinExistence type="predicted"/>
<sequence>MRIWATLKTLSIPQLFKLARLFATRPFYIPLSIKASKKAMQVATATYGKTHHKSNKANAFRHALWAMLLGQAAYRKTSDVKKAQDWALKFTNLHEELFVNTTFDREMDLHNNHFGIEALPHYVQATEAEVIQFLETEAEKAIRISAPEEAHQNRKRLVYISEE</sequence>
<evidence type="ECO:0000313" key="2">
    <source>
        <dbReference type="EMBL" id="MCC4212113.1"/>
    </source>
</evidence>
<evidence type="ECO:0000313" key="3">
    <source>
        <dbReference type="Proteomes" id="UP001197770"/>
    </source>
</evidence>
<protein>
    <recommendedName>
        <fullName evidence="1">DUF6973 domain-containing protein</fullName>
    </recommendedName>
</protein>
<dbReference type="RefSeq" id="WP_228229206.1">
    <property type="nucleotide sequence ID" value="NZ_JAJGMW010000005.1"/>
</dbReference>
<feature type="domain" description="DUF6973" evidence="1">
    <location>
        <begin position="20"/>
        <end position="141"/>
    </location>
</feature>
<dbReference type="EMBL" id="JAJGMW010000005">
    <property type="protein sequence ID" value="MCC4212113.1"/>
    <property type="molecule type" value="Genomic_DNA"/>
</dbReference>
<name>A0ABS8GRF4_9FLAO</name>
<dbReference type="InterPro" id="IPR054246">
    <property type="entry name" value="DUF6973"/>
</dbReference>
<accession>A0ABS8GRF4</accession>
<evidence type="ECO:0000259" key="1">
    <source>
        <dbReference type="Pfam" id="PF22322"/>
    </source>
</evidence>
<comment type="caution">
    <text evidence="2">The sequence shown here is derived from an EMBL/GenBank/DDBJ whole genome shotgun (WGS) entry which is preliminary data.</text>
</comment>
<keyword evidence="3" id="KW-1185">Reference proteome</keyword>
<dbReference type="Pfam" id="PF22322">
    <property type="entry name" value="DUF6973"/>
    <property type="match status" value="1"/>
</dbReference>
<reference evidence="2 3" key="1">
    <citation type="submission" date="2021-11" db="EMBL/GenBank/DDBJ databases">
        <title>Seasonal and diel survey of microbial diversity of the Tyrrhenian coast.</title>
        <authorList>
            <person name="Gattoni G."/>
            <person name="Corral P."/>
        </authorList>
    </citation>
    <scope>NUCLEOTIDE SEQUENCE [LARGE SCALE GENOMIC DNA]</scope>
    <source>
        <strain evidence="2 3">Mr9</strain>
    </source>
</reference>
<dbReference type="Proteomes" id="UP001197770">
    <property type="component" value="Unassembled WGS sequence"/>
</dbReference>